<evidence type="ECO:0000313" key="2">
    <source>
        <dbReference type="EMBL" id="ETE66930.1"/>
    </source>
</evidence>
<proteinExistence type="predicted"/>
<accession>V8NXZ4</accession>
<keyword evidence="3" id="KW-1185">Reference proteome</keyword>
<evidence type="ECO:0000313" key="3">
    <source>
        <dbReference type="Proteomes" id="UP000018936"/>
    </source>
</evidence>
<gene>
    <name evidence="2" type="primary">DRB5</name>
    <name evidence="2" type="ORF">L345_07292</name>
</gene>
<name>V8NXZ4_OPHHA</name>
<reference evidence="2 3" key="1">
    <citation type="journal article" date="2013" name="Proc. Natl. Acad. Sci. U.S.A.">
        <title>The king cobra genome reveals dynamic gene evolution and adaptation in the snake venom system.</title>
        <authorList>
            <person name="Vonk F.J."/>
            <person name="Casewell N.R."/>
            <person name="Henkel C.V."/>
            <person name="Heimberg A.M."/>
            <person name="Jansen H.J."/>
            <person name="McCleary R.J."/>
            <person name="Kerkkamp H.M."/>
            <person name="Vos R.A."/>
            <person name="Guerreiro I."/>
            <person name="Calvete J.J."/>
            <person name="Wuster W."/>
            <person name="Woods A.E."/>
            <person name="Logan J.M."/>
            <person name="Harrison R.A."/>
            <person name="Castoe T.A."/>
            <person name="de Koning A.P."/>
            <person name="Pollock D.D."/>
            <person name="Yandell M."/>
            <person name="Calderon D."/>
            <person name="Renjifo C."/>
            <person name="Currier R.B."/>
            <person name="Salgado D."/>
            <person name="Pla D."/>
            <person name="Sanz L."/>
            <person name="Hyder A.S."/>
            <person name="Ribeiro J.M."/>
            <person name="Arntzen J.W."/>
            <person name="van den Thillart G.E."/>
            <person name="Boetzer M."/>
            <person name="Pirovano W."/>
            <person name="Dirks R.P."/>
            <person name="Spaink H.P."/>
            <person name="Duboule D."/>
            <person name="McGlinn E."/>
            <person name="Kini R.M."/>
            <person name="Richardson M.K."/>
        </authorList>
    </citation>
    <scope>NUCLEOTIDE SEQUENCE</scope>
    <source>
        <tissue evidence="2">Blood</tissue>
    </source>
</reference>
<comment type="caution">
    <text evidence="2">The sequence shown here is derived from an EMBL/GenBank/DDBJ whole genome shotgun (WGS) entry which is preliminary data.</text>
</comment>
<feature type="region of interest" description="Disordered" evidence="1">
    <location>
        <begin position="29"/>
        <end position="51"/>
    </location>
</feature>
<protein>
    <submittedName>
        <fullName evidence="2">Double-stranded RNA-binding protein 5</fullName>
    </submittedName>
</protein>
<dbReference type="Proteomes" id="UP000018936">
    <property type="component" value="Unassembled WGS sequence"/>
</dbReference>
<feature type="region of interest" description="Disordered" evidence="1">
    <location>
        <begin position="106"/>
        <end position="142"/>
    </location>
</feature>
<sequence>MCGSDLSVFISRIGSELFVVIRAAYGSPQGAQGFDRGTESSSRRNRPRQARRRWENNIARRRWDSRAATTSVRELPLSALRDELSVREEPHPTVMSADQLFYNKAGRSQARKWPSGKASSEGRARGSLRVGRSGSVTGSQAHLPKARRCGRASGLLCARRAELWIVTRRRWKRPQGGRSLGESLAGAALGGSSQPEAGTSLRCFSAPKLCASPRGENGRSSSSSAENKCGVFLYAWQLSGRE</sequence>
<evidence type="ECO:0000256" key="1">
    <source>
        <dbReference type="SAM" id="MobiDB-lite"/>
    </source>
</evidence>
<dbReference type="AlphaFoldDB" id="V8NXZ4"/>
<organism evidence="2 3">
    <name type="scientific">Ophiophagus hannah</name>
    <name type="common">King cobra</name>
    <name type="synonym">Naja hannah</name>
    <dbReference type="NCBI Taxonomy" id="8665"/>
    <lineage>
        <taxon>Eukaryota</taxon>
        <taxon>Metazoa</taxon>
        <taxon>Chordata</taxon>
        <taxon>Craniata</taxon>
        <taxon>Vertebrata</taxon>
        <taxon>Euteleostomi</taxon>
        <taxon>Lepidosauria</taxon>
        <taxon>Squamata</taxon>
        <taxon>Bifurcata</taxon>
        <taxon>Unidentata</taxon>
        <taxon>Episquamata</taxon>
        <taxon>Toxicofera</taxon>
        <taxon>Serpentes</taxon>
        <taxon>Colubroidea</taxon>
        <taxon>Elapidae</taxon>
        <taxon>Elapinae</taxon>
        <taxon>Ophiophagus</taxon>
    </lineage>
</organism>
<dbReference type="EMBL" id="AZIM01001431">
    <property type="protein sequence ID" value="ETE66930.1"/>
    <property type="molecule type" value="Genomic_DNA"/>
</dbReference>
<feature type="non-terminal residue" evidence="2">
    <location>
        <position position="1"/>
    </location>
</feature>